<reference evidence="2 3" key="1">
    <citation type="submission" date="2020-07" db="EMBL/GenBank/DDBJ databases">
        <title>Comparative genomics of pyrophilous fungi reveals a link between fire events and developmental genes.</title>
        <authorList>
            <consortium name="DOE Joint Genome Institute"/>
            <person name="Steindorff A.S."/>
            <person name="Carver A."/>
            <person name="Calhoun S."/>
            <person name="Stillman K."/>
            <person name="Liu H."/>
            <person name="Lipzen A."/>
            <person name="Pangilinan J."/>
            <person name="Labutti K."/>
            <person name="Bruns T.D."/>
            <person name="Grigoriev I.V."/>
        </authorList>
    </citation>
    <scope>NUCLEOTIDE SEQUENCE [LARGE SCALE GENOMIC DNA]</scope>
    <source>
        <strain evidence="2 3">CBS 144469</strain>
    </source>
</reference>
<name>A0A8H6HW01_9AGAR</name>
<dbReference type="CDD" id="cd21075">
    <property type="entry name" value="DBD_XPA-like"/>
    <property type="match status" value="1"/>
</dbReference>
<feature type="region of interest" description="Disordered" evidence="1">
    <location>
        <begin position="1"/>
        <end position="26"/>
    </location>
</feature>
<sequence length="124" mass="14128">MPRSQERSISLAPSLDSRGWPPSTVPPRRKICKTWAVRQYKLDPDMLDGLTYVERPSKCFINGRFMPMFLYSEREVERLAWEVNGGPEGFNARLAELEAAYATSIHAAKGGKFQRPRTYGPSSY</sequence>
<evidence type="ECO:0000313" key="3">
    <source>
        <dbReference type="Proteomes" id="UP000521943"/>
    </source>
</evidence>
<evidence type="ECO:0000256" key="1">
    <source>
        <dbReference type="SAM" id="MobiDB-lite"/>
    </source>
</evidence>
<dbReference type="AlphaFoldDB" id="A0A8H6HW01"/>
<organism evidence="2 3">
    <name type="scientific">Ephemerocybe angulata</name>
    <dbReference type="NCBI Taxonomy" id="980116"/>
    <lineage>
        <taxon>Eukaryota</taxon>
        <taxon>Fungi</taxon>
        <taxon>Dikarya</taxon>
        <taxon>Basidiomycota</taxon>
        <taxon>Agaricomycotina</taxon>
        <taxon>Agaricomycetes</taxon>
        <taxon>Agaricomycetidae</taxon>
        <taxon>Agaricales</taxon>
        <taxon>Agaricineae</taxon>
        <taxon>Psathyrellaceae</taxon>
        <taxon>Ephemerocybe</taxon>
    </lineage>
</organism>
<gene>
    <name evidence="2" type="ORF">DFP72DRAFT_1046976</name>
</gene>
<keyword evidence="3" id="KW-1185">Reference proteome</keyword>
<dbReference type="OrthoDB" id="2965800at2759"/>
<dbReference type="EMBL" id="JACGCI010000042">
    <property type="protein sequence ID" value="KAF6752821.1"/>
    <property type="molecule type" value="Genomic_DNA"/>
</dbReference>
<evidence type="ECO:0000313" key="2">
    <source>
        <dbReference type="EMBL" id="KAF6752821.1"/>
    </source>
</evidence>
<protein>
    <submittedName>
        <fullName evidence="2">Uncharacterized protein</fullName>
    </submittedName>
</protein>
<proteinExistence type="predicted"/>
<comment type="caution">
    <text evidence="2">The sequence shown here is derived from an EMBL/GenBank/DDBJ whole genome shotgun (WGS) entry which is preliminary data.</text>
</comment>
<dbReference type="Gene3D" id="3.90.530.10">
    <property type="entry name" value="XPA C-terminal domain"/>
    <property type="match status" value="1"/>
</dbReference>
<dbReference type="Proteomes" id="UP000521943">
    <property type="component" value="Unassembled WGS sequence"/>
</dbReference>
<accession>A0A8H6HW01</accession>
<dbReference type="InterPro" id="IPR037129">
    <property type="entry name" value="XPA_sf"/>
</dbReference>